<feature type="signal peptide" evidence="1">
    <location>
        <begin position="1"/>
        <end position="23"/>
    </location>
</feature>
<reference evidence="2 3" key="1">
    <citation type="submission" date="2020-04" db="EMBL/GenBank/DDBJ databases">
        <title>Molecular characterization of pseudomonads from Agaricus bisporus reveal novel blotch 2 pathogens in Western Europe.</title>
        <authorList>
            <person name="Taparia T."/>
            <person name="Krijger M."/>
            <person name="Haynes E."/>
            <person name="Elpinstone J.G."/>
            <person name="Noble R."/>
            <person name="Van Der Wolf J."/>
        </authorList>
    </citation>
    <scope>NUCLEOTIDE SEQUENCE [LARGE SCALE GENOMIC DNA]</scope>
    <source>
        <strain evidence="2 3">IPO3781</strain>
    </source>
</reference>
<accession>A0A7Y8FIP8</accession>
<name>A0A7Y8FIP8_9PSED</name>
<gene>
    <name evidence="2" type="ORF">HX828_31540</name>
</gene>
<comment type="caution">
    <text evidence="2">The sequence shown here is derived from an EMBL/GenBank/DDBJ whole genome shotgun (WGS) entry which is preliminary data.</text>
</comment>
<organism evidence="2 3">
    <name type="scientific">Pseudomonas yamanorum</name>
    <dbReference type="NCBI Taxonomy" id="515393"/>
    <lineage>
        <taxon>Bacteria</taxon>
        <taxon>Pseudomonadati</taxon>
        <taxon>Pseudomonadota</taxon>
        <taxon>Gammaproteobacteria</taxon>
        <taxon>Pseudomonadales</taxon>
        <taxon>Pseudomonadaceae</taxon>
        <taxon>Pseudomonas</taxon>
    </lineage>
</organism>
<dbReference type="Proteomes" id="UP000537188">
    <property type="component" value="Unassembled WGS sequence"/>
</dbReference>
<evidence type="ECO:0000313" key="2">
    <source>
        <dbReference type="EMBL" id="NWE80101.1"/>
    </source>
</evidence>
<dbReference type="AlphaFoldDB" id="A0A7Y8FIP8"/>
<feature type="chain" id="PRO_5030578312" evidence="1">
    <location>
        <begin position="24"/>
        <end position="165"/>
    </location>
</feature>
<dbReference type="RefSeq" id="WP_177116193.1">
    <property type="nucleotide sequence ID" value="NZ_JACARF010000070.1"/>
</dbReference>
<dbReference type="Gene3D" id="2.60.40.2040">
    <property type="entry name" value="CFA/I fimbrial subunit E, pilin domain"/>
    <property type="match status" value="1"/>
</dbReference>
<dbReference type="GO" id="GO:0009289">
    <property type="term" value="C:pilus"/>
    <property type="evidence" value="ECO:0007669"/>
    <property type="project" value="InterPro"/>
</dbReference>
<dbReference type="EMBL" id="JACARF010000070">
    <property type="protein sequence ID" value="NWE80101.1"/>
    <property type="molecule type" value="Genomic_DNA"/>
</dbReference>
<dbReference type="Pfam" id="PF04449">
    <property type="entry name" value="Fimbrial_CS1"/>
    <property type="match status" value="1"/>
</dbReference>
<keyword evidence="1" id="KW-0732">Signal</keyword>
<protein>
    <submittedName>
        <fullName evidence="2">Adhesin</fullName>
    </submittedName>
</protein>
<evidence type="ECO:0000256" key="1">
    <source>
        <dbReference type="SAM" id="SignalP"/>
    </source>
</evidence>
<evidence type="ECO:0000313" key="3">
    <source>
        <dbReference type="Proteomes" id="UP000537188"/>
    </source>
</evidence>
<proteinExistence type="predicted"/>
<sequence>MFKTSVIAASLAVSLLGVGSVFAAGEATSTINISANIPTKQFHAQPRDPSFGVAETMDYNTITGNLNTLRAVYDVKNTDGHVAAYIEGGPASLSNGSSAIALATTFNGVTLDGTSKQVVDDASSTPGTQADLVITPAKPADTQNGLFTTSMVVVFDSVPRVPPTR</sequence>
<dbReference type="InterPro" id="IPR007540">
    <property type="entry name" value="Fimbrial_CS1-type"/>
</dbReference>